<gene>
    <name evidence="1" type="ORF">HO173_012279</name>
</gene>
<evidence type="ECO:0000313" key="2">
    <source>
        <dbReference type="Proteomes" id="UP000578531"/>
    </source>
</evidence>
<dbReference type="GeneID" id="59293915"/>
<dbReference type="AlphaFoldDB" id="A0A8H6FFU9"/>
<organism evidence="1 2">
    <name type="scientific">Letharia columbiana</name>
    <dbReference type="NCBI Taxonomy" id="112416"/>
    <lineage>
        <taxon>Eukaryota</taxon>
        <taxon>Fungi</taxon>
        <taxon>Dikarya</taxon>
        <taxon>Ascomycota</taxon>
        <taxon>Pezizomycotina</taxon>
        <taxon>Lecanoromycetes</taxon>
        <taxon>OSLEUM clade</taxon>
        <taxon>Lecanoromycetidae</taxon>
        <taxon>Lecanorales</taxon>
        <taxon>Lecanorineae</taxon>
        <taxon>Parmeliaceae</taxon>
        <taxon>Letharia</taxon>
    </lineage>
</organism>
<protein>
    <submittedName>
        <fullName evidence="1">Uncharacterized protein</fullName>
    </submittedName>
</protein>
<keyword evidence="2" id="KW-1185">Reference proteome</keyword>
<dbReference type="OrthoDB" id="5296889at2759"/>
<proteinExistence type="predicted"/>
<comment type="caution">
    <text evidence="1">The sequence shown here is derived from an EMBL/GenBank/DDBJ whole genome shotgun (WGS) entry which is preliminary data.</text>
</comment>
<accession>A0A8H6FFU9</accession>
<name>A0A8H6FFU9_9LECA</name>
<dbReference type="Proteomes" id="UP000578531">
    <property type="component" value="Unassembled WGS sequence"/>
</dbReference>
<sequence length="121" mass="13932">MMLFLDELEELQKLPDSTAVAFELVMILGEYSYGEMDNKGCSYGDRPSDRDVDRLLLDLATERKKIKPSWNFPRVLDTLSQRAVYLHGCGIEDFCAQTIDFLSAWQRDPPANEKTRPRART</sequence>
<reference evidence="1 2" key="1">
    <citation type="journal article" date="2020" name="Genomics">
        <title>Complete, high-quality genomes from long-read metagenomic sequencing of two wolf lichen thalli reveals enigmatic genome architecture.</title>
        <authorList>
            <person name="McKenzie S.K."/>
            <person name="Walston R.F."/>
            <person name="Allen J.L."/>
        </authorList>
    </citation>
    <scope>NUCLEOTIDE SEQUENCE [LARGE SCALE GENOMIC DNA]</scope>
    <source>
        <strain evidence="1">WasteWater2</strain>
    </source>
</reference>
<dbReference type="RefSeq" id="XP_037158926.1">
    <property type="nucleotide sequence ID" value="XM_037314151.1"/>
</dbReference>
<dbReference type="EMBL" id="JACCJC010000087">
    <property type="protein sequence ID" value="KAF6226775.1"/>
    <property type="molecule type" value="Genomic_DNA"/>
</dbReference>
<evidence type="ECO:0000313" key="1">
    <source>
        <dbReference type="EMBL" id="KAF6226775.1"/>
    </source>
</evidence>